<dbReference type="EMBL" id="CP027754">
    <property type="protein sequence ID" value="AZE54869.1"/>
    <property type="molecule type" value="Genomic_DNA"/>
</dbReference>
<sequence length="47" mass="4727">MGADQARAGAVSKQYSGDAPKFFLPGNVLVLIGPGFMSGGGDKKTGK</sequence>
<evidence type="ECO:0000313" key="1">
    <source>
        <dbReference type="EMBL" id="AZE54869.1"/>
    </source>
</evidence>
<accession>A0A3G7U8G6</accession>
<name>A0A3G7U8G6_9PSED</name>
<reference evidence="1 2" key="1">
    <citation type="submission" date="2018-03" db="EMBL/GenBank/DDBJ databases">
        <title>Diversity of phytobeneficial traits revealed by whole-genome analysis of worldwide-isolated phenazine-producing Pseudomonas spp.</title>
        <authorList>
            <person name="Biessy A."/>
            <person name="Novinscak A."/>
            <person name="Blom J."/>
            <person name="Leger G."/>
            <person name="Thomashow L.S."/>
            <person name="Cazorla F.M."/>
            <person name="Josic D."/>
            <person name="Filion M."/>
        </authorList>
    </citation>
    <scope>NUCLEOTIDE SEQUENCE [LARGE SCALE GENOMIC DNA]</scope>
    <source>
        <strain evidence="1 2">30B</strain>
    </source>
</reference>
<dbReference type="AlphaFoldDB" id="A0A3G7U8G6"/>
<proteinExistence type="predicted"/>
<protein>
    <submittedName>
        <fullName evidence="1">Uncharacterized protein</fullName>
    </submittedName>
</protein>
<dbReference type="Proteomes" id="UP000268696">
    <property type="component" value="Chromosome"/>
</dbReference>
<gene>
    <name evidence="1" type="ORF">C4K03_2714</name>
</gene>
<evidence type="ECO:0000313" key="2">
    <source>
        <dbReference type="Proteomes" id="UP000268696"/>
    </source>
</evidence>
<organism evidence="1 2">
    <name type="scientific">Pseudomonas synxantha</name>
    <dbReference type="NCBI Taxonomy" id="47883"/>
    <lineage>
        <taxon>Bacteria</taxon>
        <taxon>Pseudomonadati</taxon>
        <taxon>Pseudomonadota</taxon>
        <taxon>Gammaproteobacteria</taxon>
        <taxon>Pseudomonadales</taxon>
        <taxon>Pseudomonadaceae</taxon>
        <taxon>Pseudomonas</taxon>
    </lineage>
</organism>